<dbReference type="SUPFAM" id="SSF51735">
    <property type="entry name" value="NAD(P)-binding Rossmann-fold domains"/>
    <property type="match status" value="1"/>
</dbReference>
<dbReference type="SUPFAM" id="SSF50129">
    <property type="entry name" value="GroES-like"/>
    <property type="match status" value="1"/>
</dbReference>
<keyword evidence="6" id="KW-1185">Reference proteome</keyword>
<feature type="region of interest" description="Disordered" evidence="3">
    <location>
        <begin position="1"/>
        <end position="20"/>
    </location>
</feature>
<dbReference type="InterPro" id="IPR013154">
    <property type="entry name" value="ADH-like_N"/>
</dbReference>
<organism evidence="5 6">
    <name type="scientific">Myxococcus llanfairpwllgwyngyllgogerychwyrndrobwllllantysiliogogogochensis</name>
    <dbReference type="NCBI Taxonomy" id="2590453"/>
    <lineage>
        <taxon>Bacteria</taxon>
        <taxon>Pseudomonadati</taxon>
        <taxon>Myxococcota</taxon>
        <taxon>Myxococcia</taxon>
        <taxon>Myxococcales</taxon>
        <taxon>Cystobacterineae</taxon>
        <taxon>Myxococcaceae</taxon>
        <taxon>Myxococcus</taxon>
    </lineage>
</organism>
<dbReference type="PANTHER" id="PTHR48106:SF13">
    <property type="entry name" value="QUINONE OXIDOREDUCTASE-RELATED"/>
    <property type="match status" value="1"/>
</dbReference>
<dbReference type="GO" id="GO:0003960">
    <property type="term" value="F:quinone reductase (NADPH) activity"/>
    <property type="evidence" value="ECO:0007669"/>
    <property type="project" value="TreeGrafter"/>
</dbReference>
<dbReference type="InterPro" id="IPR013149">
    <property type="entry name" value="ADH-like_C"/>
</dbReference>
<dbReference type="PANTHER" id="PTHR48106">
    <property type="entry name" value="QUINONE OXIDOREDUCTASE PIG3-RELATED"/>
    <property type="match status" value="1"/>
</dbReference>
<evidence type="ECO:0000256" key="3">
    <source>
        <dbReference type="SAM" id="MobiDB-lite"/>
    </source>
</evidence>
<dbReference type="GO" id="GO:0035925">
    <property type="term" value="F:mRNA 3'-UTR AU-rich region binding"/>
    <property type="evidence" value="ECO:0007669"/>
    <property type="project" value="TreeGrafter"/>
</dbReference>
<dbReference type="InterPro" id="IPR011032">
    <property type="entry name" value="GroES-like_sf"/>
</dbReference>
<protein>
    <submittedName>
        <fullName evidence="5">Zinc-binding dehydrogenase</fullName>
    </submittedName>
</protein>
<dbReference type="GO" id="GO:0070402">
    <property type="term" value="F:NADPH binding"/>
    <property type="evidence" value="ECO:0007669"/>
    <property type="project" value="TreeGrafter"/>
</dbReference>
<proteinExistence type="predicted"/>
<dbReference type="OrthoDB" id="9808651at2"/>
<dbReference type="GO" id="GO:0005829">
    <property type="term" value="C:cytosol"/>
    <property type="evidence" value="ECO:0007669"/>
    <property type="project" value="TreeGrafter"/>
</dbReference>
<dbReference type="Proteomes" id="UP000315369">
    <property type="component" value="Unassembled WGS sequence"/>
</dbReference>
<evidence type="ECO:0000313" key="6">
    <source>
        <dbReference type="Proteomes" id="UP000315369"/>
    </source>
</evidence>
<dbReference type="EMBL" id="VIFM01000014">
    <property type="protein sequence ID" value="TQF17013.1"/>
    <property type="molecule type" value="Genomic_DNA"/>
</dbReference>
<dbReference type="SMART" id="SM00829">
    <property type="entry name" value="PKS_ER"/>
    <property type="match status" value="1"/>
</dbReference>
<sequence>MPQHMQLPAPANYSQRPLGRNLGKVLHRRRSMLTSRWVSHDEVGRGHWRGHGSLPSGGARMKVVRLARNGGPEVLTYEEVPTPTPGEGQVRVRVKAIGLNFGDTVIRQGDAPVRLEFPFIPCMEAAGVVEALGPGVTGVGVGARVVVPLFVAGRLGGAAAEALVVETSLLVPLPDAISFEQGAAMMLQGLTALWMLAHVPPAGRAVLVHAAAGGVGSWLVQLARLKGARSVIATASTPEKLAVARRLGADVVVSYAEPDWPARVRVETEGRGPDVIYDQVGGEVRRLGLEVLAIQGTLVIYGGAATHQLGELDSAQVLGLYSRNQFVTGFSGWPLFGVPGLLARSYDELFTLVGSGQVEVLIGQRYPLADLAQAHRALRARETTGKVLLIP</sequence>
<dbReference type="Gene3D" id="3.40.50.720">
    <property type="entry name" value="NAD(P)-binding Rossmann-like Domain"/>
    <property type="match status" value="1"/>
</dbReference>
<comment type="caution">
    <text evidence="5">The sequence shown here is derived from an EMBL/GenBank/DDBJ whole genome shotgun (WGS) entry which is preliminary data.</text>
</comment>
<dbReference type="AlphaFoldDB" id="A0A540X6V7"/>
<evidence type="ECO:0000256" key="2">
    <source>
        <dbReference type="ARBA" id="ARBA00023002"/>
    </source>
</evidence>
<evidence type="ECO:0000313" key="5">
    <source>
        <dbReference type="EMBL" id="TQF17013.1"/>
    </source>
</evidence>
<dbReference type="InterPro" id="IPR036291">
    <property type="entry name" value="NAD(P)-bd_dom_sf"/>
</dbReference>
<reference evidence="5 6" key="1">
    <citation type="submission" date="2019-06" db="EMBL/GenBank/DDBJ databases">
        <authorList>
            <person name="Livingstone P."/>
            <person name="Whitworth D."/>
        </authorList>
    </citation>
    <scope>NUCLEOTIDE SEQUENCE [LARGE SCALE GENOMIC DNA]</scope>
    <source>
        <strain evidence="5 6">AM401</strain>
    </source>
</reference>
<keyword evidence="2" id="KW-0560">Oxidoreductase</keyword>
<accession>A0A540X6V7</accession>
<dbReference type="Pfam" id="PF00107">
    <property type="entry name" value="ADH_zinc_N"/>
    <property type="match status" value="1"/>
</dbReference>
<keyword evidence="1" id="KW-0521">NADP</keyword>
<evidence type="ECO:0000256" key="1">
    <source>
        <dbReference type="ARBA" id="ARBA00022857"/>
    </source>
</evidence>
<feature type="domain" description="Enoyl reductase (ER)" evidence="4">
    <location>
        <begin position="70"/>
        <end position="389"/>
    </location>
</feature>
<evidence type="ECO:0000259" key="4">
    <source>
        <dbReference type="SMART" id="SM00829"/>
    </source>
</evidence>
<dbReference type="InterPro" id="IPR020843">
    <property type="entry name" value="ER"/>
</dbReference>
<name>A0A540X6V7_9BACT</name>
<dbReference type="Pfam" id="PF08240">
    <property type="entry name" value="ADH_N"/>
    <property type="match status" value="1"/>
</dbReference>
<gene>
    <name evidence="5" type="ORF">FJV41_05585</name>
</gene>
<dbReference type="Gene3D" id="3.90.180.10">
    <property type="entry name" value="Medium-chain alcohol dehydrogenases, catalytic domain"/>
    <property type="match status" value="1"/>
</dbReference>